<feature type="domain" description="FecR protein" evidence="2">
    <location>
        <begin position="173"/>
        <end position="268"/>
    </location>
</feature>
<dbReference type="EMBL" id="FRBL01000006">
    <property type="protein sequence ID" value="SHM00465.1"/>
    <property type="molecule type" value="Genomic_DNA"/>
</dbReference>
<evidence type="ECO:0000259" key="2">
    <source>
        <dbReference type="Pfam" id="PF04773"/>
    </source>
</evidence>
<dbReference type="InterPro" id="IPR032508">
    <property type="entry name" value="FecR_C"/>
</dbReference>
<proteinExistence type="predicted"/>
<reference evidence="4 5" key="1">
    <citation type="submission" date="2016-11" db="EMBL/GenBank/DDBJ databases">
        <authorList>
            <person name="Jaros S."/>
            <person name="Januszkiewicz K."/>
            <person name="Wedrychowicz H."/>
        </authorList>
    </citation>
    <scope>NUCLEOTIDE SEQUENCE [LARGE SCALE GENOMIC DNA]</scope>
    <source>
        <strain evidence="4 5">DSM 27406</strain>
    </source>
</reference>
<dbReference type="FunFam" id="2.60.120.1440:FF:000001">
    <property type="entry name" value="Putative anti-sigma factor"/>
    <property type="match status" value="1"/>
</dbReference>
<evidence type="ECO:0000313" key="5">
    <source>
        <dbReference type="Proteomes" id="UP000184420"/>
    </source>
</evidence>
<feature type="transmembrane region" description="Helical" evidence="1">
    <location>
        <begin position="81"/>
        <end position="98"/>
    </location>
</feature>
<keyword evidence="1" id="KW-0472">Membrane</keyword>
<keyword evidence="5" id="KW-1185">Reference proteome</keyword>
<dbReference type="Proteomes" id="UP000184420">
    <property type="component" value="Unassembled WGS sequence"/>
</dbReference>
<dbReference type="RefSeq" id="WP_073082874.1">
    <property type="nucleotide sequence ID" value="NZ_FRBL01000006.1"/>
</dbReference>
<dbReference type="GO" id="GO:0016989">
    <property type="term" value="F:sigma factor antagonist activity"/>
    <property type="evidence" value="ECO:0007669"/>
    <property type="project" value="TreeGrafter"/>
</dbReference>
<dbReference type="AlphaFoldDB" id="A0A1M7F927"/>
<evidence type="ECO:0000259" key="3">
    <source>
        <dbReference type="Pfam" id="PF16344"/>
    </source>
</evidence>
<dbReference type="PANTHER" id="PTHR30273:SF2">
    <property type="entry name" value="PROTEIN FECR"/>
    <property type="match status" value="1"/>
</dbReference>
<dbReference type="Pfam" id="PF16344">
    <property type="entry name" value="FecR_C"/>
    <property type="match status" value="1"/>
</dbReference>
<dbReference type="PANTHER" id="PTHR30273">
    <property type="entry name" value="PERIPLASMIC SIGNAL SENSOR AND SIGMA FACTOR ACTIVATOR FECR-RELATED"/>
    <property type="match status" value="1"/>
</dbReference>
<sequence length="379" mass="40820">MKENQDLFIAIEKYLRGEASAEESALVNQWYNSFNDEEVTITTPPEYSKEEIYSKMQSQLAAVVTPATPVVSMGKVWMKRAAVAASVLVLVSAGILIASRVKLKMSADVTVTSATKAPVMPGSNKAVLILDDGSSMSLGDSSTSQLTGASVQGESLVYDQSGTTTGGAVKYNTLQTPAGGQFAVVLPDGSRAWLNAASSLRYPTAFTGNNRTVILNGEAYFEIAADKNKPFVVEIAQMKVQVLGTSFNVMAYNEEDAIKTTLITGAVNVSSANATKHLLPGQQAAFNKQEQFTIGNADVSAAIAWKEGKFEFSGEDITVVLRQIARWYDLQLELKDGMPEGHLSATFPRSTSLENVIKMLELSGIHCEIANRKLIVRKS</sequence>
<dbReference type="Pfam" id="PF04773">
    <property type="entry name" value="FecR"/>
    <property type="match status" value="1"/>
</dbReference>
<dbReference type="PIRSF" id="PIRSF018266">
    <property type="entry name" value="FecR"/>
    <property type="match status" value="1"/>
</dbReference>
<dbReference type="InterPro" id="IPR006860">
    <property type="entry name" value="FecR"/>
</dbReference>
<evidence type="ECO:0000313" key="4">
    <source>
        <dbReference type="EMBL" id="SHM00465.1"/>
    </source>
</evidence>
<keyword evidence="1" id="KW-1133">Transmembrane helix</keyword>
<dbReference type="STRING" id="1419482.SAMN05444266_10641"/>
<name>A0A1M7F927_9BACT</name>
<dbReference type="OrthoDB" id="625980at2"/>
<keyword evidence="1" id="KW-0812">Transmembrane</keyword>
<organism evidence="4 5">
    <name type="scientific">Chitinophaga jiangningensis</name>
    <dbReference type="NCBI Taxonomy" id="1419482"/>
    <lineage>
        <taxon>Bacteria</taxon>
        <taxon>Pseudomonadati</taxon>
        <taxon>Bacteroidota</taxon>
        <taxon>Chitinophagia</taxon>
        <taxon>Chitinophagales</taxon>
        <taxon>Chitinophagaceae</taxon>
        <taxon>Chitinophaga</taxon>
    </lineage>
</organism>
<gene>
    <name evidence="4" type="ORF">SAMN05444266_10641</name>
</gene>
<dbReference type="Gene3D" id="3.55.50.30">
    <property type="match status" value="1"/>
</dbReference>
<feature type="domain" description="Protein FecR C-terminal" evidence="3">
    <location>
        <begin position="309"/>
        <end position="376"/>
    </location>
</feature>
<dbReference type="Gene3D" id="2.60.120.1440">
    <property type="match status" value="1"/>
</dbReference>
<dbReference type="InterPro" id="IPR012373">
    <property type="entry name" value="Ferrdict_sens_TM"/>
</dbReference>
<evidence type="ECO:0000256" key="1">
    <source>
        <dbReference type="SAM" id="Phobius"/>
    </source>
</evidence>
<accession>A0A1M7F927</accession>
<protein>
    <submittedName>
        <fullName evidence="4">FecR family protein</fullName>
    </submittedName>
</protein>